<dbReference type="Proteomes" id="UP000639643">
    <property type="component" value="Unassembled WGS sequence"/>
</dbReference>
<dbReference type="Gene3D" id="1.10.246.90">
    <property type="entry name" value="Nop domain"/>
    <property type="match status" value="1"/>
</dbReference>
<dbReference type="Gene3D" id="1.10.287.4070">
    <property type="match status" value="1"/>
</dbReference>
<comment type="subcellular location">
    <subcellularLocation>
        <location evidence="1">Nucleus</location>
        <location evidence="1">Nucleolus</location>
    </subcellularLocation>
</comment>
<evidence type="ECO:0000256" key="3">
    <source>
        <dbReference type="ARBA" id="ARBA00020379"/>
    </source>
</evidence>
<accession>A0A8H6KID2</accession>
<evidence type="ECO:0000256" key="5">
    <source>
        <dbReference type="ARBA" id="ARBA00022552"/>
    </source>
</evidence>
<dbReference type="GO" id="GO:0030515">
    <property type="term" value="F:snoRNA binding"/>
    <property type="evidence" value="ECO:0007669"/>
    <property type="project" value="InterPro"/>
</dbReference>
<comment type="caution">
    <text evidence="11">The sequence shown here is derived from an EMBL/GenBank/DDBJ whole genome shotgun (WGS) entry which is preliminary data.</text>
</comment>
<dbReference type="InterPro" id="IPR036070">
    <property type="entry name" value="Nop_dom_sf"/>
</dbReference>
<dbReference type="GO" id="GO:0032040">
    <property type="term" value="C:small-subunit processome"/>
    <property type="evidence" value="ECO:0007669"/>
    <property type="project" value="InterPro"/>
</dbReference>
<dbReference type="OrthoDB" id="6780543at2759"/>
<dbReference type="FunFam" id="1.10.287.4070:FF:000001">
    <property type="entry name" value="Probable Nucleolar protein 58"/>
    <property type="match status" value="1"/>
</dbReference>
<evidence type="ECO:0000259" key="10">
    <source>
        <dbReference type="PROSITE" id="PS51358"/>
    </source>
</evidence>
<dbReference type="FunFam" id="1.10.246.90:FF:000003">
    <property type="entry name" value="Nucleolar protein 58"/>
    <property type="match status" value="1"/>
</dbReference>
<feature type="compositionally biased region" description="Basic residues" evidence="9">
    <location>
        <begin position="491"/>
        <end position="507"/>
    </location>
</feature>
<evidence type="ECO:0000256" key="7">
    <source>
        <dbReference type="ARBA" id="ARBA00023274"/>
    </source>
</evidence>
<keyword evidence="4" id="KW-0690">Ribosome biogenesis</keyword>
<comment type="similarity">
    <text evidence="2">Belongs to the NOP5/NOP56 family.</text>
</comment>
<evidence type="ECO:0000256" key="6">
    <source>
        <dbReference type="ARBA" id="ARBA00023242"/>
    </source>
</evidence>
<evidence type="ECO:0000313" key="12">
    <source>
        <dbReference type="Proteomes" id="UP000639643"/>
    </source>
</evidence>
<organism evidence="11 12">
    <name type="scientific">Colletotrichum musicola</name>
    <dbReference type="NCBI Taxonomy" id="2175873"/>
    <lineage>
        <taxon>Eukaryota</taxon>
        <taxon>Fungi</taxon>
        <taxon>Dikarya</taxon>
        <taxon>Ascomycota</taxon>
        <taxon>Pezizomycotina</taxon>
        <taxon>Sordariomycetes</taxon>
        <taxon>Hypocreomycetidae</taxon>
        <taxon>Glomerellales</taxon>
        <taxon>Glomerellaceae</taxon>
        <taxon>Colletotrichum</taxon>
        <taxon>Colletotrichum orchidearum species complex</taxon>
    </lineage>
</organism>
<dbReference type="Pfam" id="PF08156">
    <property type="entry name" value="NOP5NT"/>
    <property type="match status" value="1"/>
</dbReference>
<reference evidence="11" key="1">
    <citation type="journal article" date="2020" name="Phytopathology">
        <title>Genome Sequence Resources of Colletotrichum truncatum, C. plurivorum, C. musicola, and C. sojae: Four Species Pathogenic to Soybean (Glycine max).</title>
        <authorList>
            <person name="Rogerio F."/>
            <person name="Boufleur T.R."/>
            <person name="Ciampi-Guillardi M."/>
            <person name="Sukno S.A."/>
            <person name="Thon M.R."/>
            <person name="Massola Junior N.S."/>
            <person name="Baroncelli R."/>
        </authorList>
    </citation>
    <scope>NUCLEOTIDE SEQUENCE</scope>
    <source>
        <strain evidence="11">LFN0074</strain>
    </source>
</reference>
<dbReference type="InterPro" id="IPR042239">
    <property type="entry name" value="Nop_C"/>
</dbReference>
<keyword evidence="5" id="KW-0698">rRNA processing</keyword>
<dbReference type="SMART" id="SM00931">
    <property type="entry name" value="NOSIC"/>
    <property type="match status" value="1"/>
</dbReference>
<keyword evidence="6" id="KW-0539">Nucleus</keyword>
<keyword evidence="12" id="KW-1185">Reference proteome</keyword>
<dbReference type="PANTHER" id="PTHR10894">
    <property type="entry name" value="NUCLEOLAR PROTEIN 5 NUCLEOLAR PROTEIN NOP5 NOP58"/>
    <property type="match status" value="1"/>
</dbReference>
<dbReference type="InterPro" id="IPR012974">
    <property type="entry name" value="NOP58/56_N"/>
</dbReference>
<feature type="domain" description="Nop" evidence="10">
    <location>
        <begin position="285"/>
        <end position="410"/>
    </location>
</feature>
<dbReference type="InterPro" id="IPR002687">
    <property type="entry name" value="Nop_dom"/>
</dbReference>
<dbReference type="AlphaFoldDB" id="A0A8H6KID2"/>
<feature type="region of interest" description="Disordered" evidence="9">
    <location>
        <begin position="558"/>
        <end position="622"/>
    </location>
</feature>
<evidence type="ECO:0000256" key="4">
    <source>
        <dbReference type="ARBA" id="ARBA00022517"/>
    </source>
</evidence>
<feature type="compositionally biased region" description="Basic residues" evidence="9">
    <location>
        <begin position="609"/>
        <end position="622"/>
    </location>
</feature>
<evidence type="ECO:0000313" key="11">
    <source>
        <dbReference type="EMBL" id="KAF6831895.1"/>
    </source>
</evidence>
<evidence type="ECO:0000256" key="8">
    <source>
        <dbReference type="ARBA" id="ARBA00024837"/>
    </source>
</evidence>
<feature type="compositionally biased region" description="Acidic residues" evidence="9">
    <location>
        <begin position="467"/>
        <end position="485"/>
    </location>
</feature>
<dbReference type="GO" id="GO:0031428">
    <property type="term" value="C:box C/D methylation guide snoRNP complex"/>
    <property type="evidence" value="ECO:0007669"/>
    <property type="project" value="InterPro"/>
</dbReference>
<dbReference type="Pfam" id="PF01798">
    <property type="entry name" value="Nop"/>
    <property type="match status" value="1"/>
</dbReference>
<dbReference type="PROSITE" id="PS51358">
    <property type="entry name" value="NOP"/>
    <property type="match status" value="1"/>
</dbReference>
<keyword evidence="7" id="KW-0687">Ribonucleoprotein</keyword>
<dbReference type="GO" id="GO:0006364">
    <property type="term" value="P:rRNA processing"/>
    <property type="evidence" value="ECO:0007669"/>
    <property type="project" value="UniProtKB-KW"/>
</dbReference>
<dbReference type="SUPFAM" id="SSF89124">
    <property type="entry name" value="Nop domain"/>
    <property type="match status" value="1"/>
</dbReference>
<proteinExistence type="inferred from homology"/>
<protein>
    <recommendedName>
        <fullName evidence="3">Nucleolar protein 58</fullName>
    </recommendedName>
</protein>
<name>A0A8H6KID2_9PEZI</name>
<evidence type="ECO:0000256" key="1">
    <source>
        <dbReference type="ARBA" id="ARBA00004604"/>
    </source>
</evidence>
<sequence>MSLFVLAETPAGYGLFKAADKKLLKREELTSGPTTSEKINEMLKLKAFVKFDSSAVAVEEAAGLKEGRVPPLLANLLKEIKDEKKASLAVADLKLGTAIGKLPELNIQAVSDAATQDLFRAVRENISSLIPGLTTETIDRMALGLSHSISRHKLKFSADKVDAMVVQAIKLVDDLDKELNVYAMRTKEWYGWHFPELAKILNDNLVYARLVVAVGMRHNFAEADLSEILPEELEGPVKTAAEISMGTEITPEDLDNIQLLAQQTITYSEYRAQLSNYLESRMRALAPNLTALVGYLVGARLIAHAGSLIALAKAPSSTIQIFGAEKALFRALKTKHDTPKYGIIYHSSLVGQATGKNKGKIARSLAAKTALGLRVDALGDTEDQDDEEERTILGLTSRIKLENLLRKLEGKPLLPKGVSVGPDGQLTAPGGFSLKETRKYNADADGVDETEANGNKTPKKLIQVVDEEMKDADSDEDEEMGDASEEEKKSKKDKKKEKKEKKEKKRVSIAAAETPVKESKTVKGTPAKLSEKDYERLAEAAGISVSKFKRKFERGDVQLGEDGSPVVFSKKELKKMRKGEEEADETPVKSADGGKKKRKHEDDEETPKKEKKLKKKRSSLGA</sequence>
<feature type="region of interest" description="Disordered" evidence="9">
    <location>
        <begin position="413"/>
        <end position="434"/>
    </location>
</feature>
<feature type="region of interest" description="Disordered" evidence="9">
    <location>
        <begin position="467"/>
        <end position="529"/>
    </location>
</feature>
<dbReference type="InterPro" id="IPR012976">
    <property type="entry name" value="NOSIC"/>
</dbReference>
<evidence type="ECO:0000256" key="9">
    <source>
        <dbReference type="SAM" id="MobiDB-lite"/>
    </source>
</evidence>
<evidence type="ECO:0000256" key="2">
    <source>
        <dbReference type="ARBA" id="ARBA00009211"/>
    </source>
</evidence>
<comment type="function">
    <text evidence="8">Required for pre-18S rRNA processing. May bind microtubules.</text>
</comment>
<dbReference type="EMBL" id="WIGM01000250">
    <property type="protein sequence ID" value="KAF6831895.1"/>
    <property type="molecule type" value="Genomic_DNA"/>
</dbReference>
<dbReference type="InterPro" id="IPR045056">
    <property type="entry name" value="Nop56/Nop58"/>
</dbReference>
<dbReference type="PANTHER" id="PTHR10894:SF1">
    <property type="entry name" value="NUCLEOLAR PROTEIN 58"/>
    <property type="match status" value="1"/>
</dbReference>
<gene>
    <name evidence="11" type="ORF">CMUS01_07164</name>
</gene>